<dbReference type="PANTHER" id="PTHR42978">
    <property type="entry name" value="QUORUM-QUENCHING LACTONASE YTNP-RELATED-RELATED"/>
    <property type="match status" value="1"/>
</dbReference>
<dbReference type="GO" id="GO:0016787">
    <property type="term" value="F:hydrolase activity"/>
    <property type="evidence" value="ECO:0007669"/>
    <property type="project" value="UniProtKB-KW"/>
</dbReference>
<dbReference type="PANTHER" id="PTHR42978:SF5">
    <property type="entry name" value="METALLO-BETA-LACTAMASE DOMAIN-CONTAINING PROTEIN"/>
    <property type="match status" value="1"/>
</dbReference>
<evidence type="ECO:0000256" key="1">
    <source>
        <dbReference type="ARBA" id="ARBA00007749"/>
    </source>
</evidence>
<evidence type="ECO:0000256" key="2">
    <source>
        <dbReference type="ARBA" id="ARBA00022723"/>
    </source>
</evidence>
<dbReference type="InterPro" id="IPR051013">
    <property type="entry name" value="MBL_superfamily_lactonases"/>
</dbReference>
<evidence type="ECO:0000313" key="6">
    <source>
        <dbReference type="Proteomes" id="UP001215280"/>
    </source>
</evidence>
<name>A0AAD7K278_9AGAR</name>
<comment type="caution">
    <text evidence="5">The sequence shown here is derived from an EMBL/GenBank/DDBJ whole genome shotgun (WGS) entry which is preliminary data.</text>
</comment>
<sequence>FASPVLPGRETIAFPMFSFFVEHNTSQKLIMFDLEMRIDPQNLAPSLAGFYTSGGAFVTGESKDITELLQDGGIPLTSIDTAEILIDSHFDHIGDMSKFPNSTNLVIGPGTNNVTFPGSPDAILLESDFVGHNITELDFSARNLTFSGLKAIDFFGDGSFYLLNTPG</sequence>
<dbReference type="AlphaFoldDB" id="A0AAD7K278"/>
<dbReference type="EMBL" id="JARJLG010000011">
    <property type="protein sequence ID" value="KAJ7776789.1"/>
    <property type="molecule type" value="Genomic_DNA"/>
</dbReference>
<comment type="similarity">
    <text evidence="1">Belongs to the metallo-beta-lactamase superfamily.</text>
</comment>
<evidence type="ECO:0000256" key="4">
    <source>
        <dbReference type="ARBA" id="ARBA00022833"/>
    </source>
</evidence>
<reference evidence="5" key="1">
    <citation type="submission" date="2023-03" db="EMBL/GenBank/DDBJ databases">
        <title>Massive genome expansion in bonnet fungi (Mycena s.s.) driven by repeated elements and novel gene families across ecological guilds.</title>
        <authorList>
            <consortium name="Lawrence Berkeley National Laboratory"/>
            <person name="Harder C.B."/>
            <person name="Miyauchi S."/>
            <person name="Viragh M."/>
            <person name="Kuo A."/>
            <person name="Thoen E."/>
            <person name="Andreopoulos B."/>
            <person name="Lu D."/>
            <person name="Skrede I."/>
            <person name="Drula E."/>
            <person name="Henrissat B."/>
            <person name="Morin E."/>
            <person name="Kohler A."/>
            <person name="Barry K."/>
            <person name="LaButti K."/>
            <person name="Morin E."/>
            <person name="Salamov A."/>
            <person name="Lipzen A."/>
            <person name="Mereny Z."/>
            <person name="Hegedus B."/>
            <person name="Baldrian P."/>
            <person name="Stursova M."/>
            <person name="Weitz H."/>
            <person name="Taylor A."/>
            <person name="Grigoriev I.V."/>
            <person name="Nagy L.G."/>
            <person name="Martin F."/>
            <person name="Kauserud H."/>
        </authorList>
    </citation>
    <scope>NUCLEOTIDE SEQUENCE</scope>
    <source>
        <strain evidence="5">CBHHK188m</strain>
    </source>
</reference>
<dbReference type="Proteomes" id="UP001215280">
    <property type="component" value="Unassembled WGS sequence"/>
</dbReference>
<organism evidence="5 6">
    <name type="scientific">Mycena maculata</name>
    <dbReference type="NCBI Taxonomy" id="230809"/>
    <lineage>
        <taxon>Eukaryota</taxon>
        <taxon>Fungi</taxon>
        <taxon>Dikarya</taxon>
        <taxon>Basidiomycota</taxon>
        <taxon>Agaricomycotina</taxon>
        <taxon>Agaricomycetes</taxon>
        <taxon>Agaricomycetidae</taxon>
        <taxon>Agaricales</taxon>
        <taxon>Marasmiineae</taxon>
        <taxon>Mycenaceae</taxon>
        <taxon>Mycena</taxon>
    </lineage>
</organism>
<dbReference type="GO" id="GO:0046872">
    <property type="term" value="F:metal ion binding"/>
    <property type="evidence" value="ECO:0007669"/>
    <property type="project" value="UniProtKB-KW"/>
</dbReference>
<proteinExistence type="inferred from homology"/>
<feature type="non-terminal residue" evidence="5">
    <location>
        <position position="167"/>
    </location>
</feature>
<feature type="non-terminal residue" evidence="5">
    <location>
        <position position="1"/>
    </location>
</feature>
<accession>A0AAD7K278</accession>
<evidence type="ECO:0000313" key="5">
    <source>
        <dbReference type="EMBL" id="KAJ7776789.1"/>
    </source>
</evidence>
<keyword evidence="6" id="KW-1185">Reference proteome</keyword>
<evidence type="ECO:0000256" key="3">
    <source>
        <dbReference type="ARBA" id="ARBA00022801"/>
    </source>
</evidence>
<dbReference type="Gene3D" id="3.60.15.10">
    <property type="entry name" value="Ribonuclease Z/Hydroxyacylglutathione hydrolase-like"/>
    <property type="match status" value="1"/>
</dbReference>
<dbReference type="InterPro" id="IPR036866">
    <property type="entry name" value="RibonucZ/Hydroxyglut_hydro"/>
</dbReference>
<gene>
    <name evidence="5" type="ORF">DFH07DRAFT_720055</name>
</gene>
<keyword evidence="4" id="KW-0862">Zinc</keyword>
<keyword evidence="2" id="KW-0479">Metal-binding</keyword>
<keyword evidence="3" id="KW-0378">Hydrolase</keyword>
<protein>
    <submittedName>
        <fullName evidence="5">Uncharacterized protein</fullName>
    </submittedName>
</protein>